<name>A0A2M7G372_9BACT</name>
<dbReference type="FunFam" id="3.20.20.70:FF:000044">
    <property type="entry name" value="Deoxyribose-phosphate aldolase"/>
    <property type="match status" value="1"/>
</dbReference>
<evidence type="ECO:0000256" key="1">
    <source>
        <dbReference type="ARBA" id="ARBA00010936"/>
    </source>
</evidence>
<dbReference type="GO" id="GO:0016052">
    <property type="term" value="P:carbohydrate catabolic process"/>
    <property type="evidence" value="ECO:0007669"/>
    <property type="project" value="TreeGrafter"/>
</dbReference>
<protein>
    <recommendedName>
        <fullName evidence="7">Deoxyribose-phosphate aldolase</fullName>
        <shortName evidence="7">DERA</shortName>
        <ecNumber evidence="7">4.1.2.4</ecNumber>
    </recommendedName>
    <alternativeName>
        <fullName evidence="7">2-deoxy-D-ribose 5-phosphate aldolase</fullName>
    </alternativeName>
    <alternativeName>
        <fullName evidence="7">Phosphodeoxyriboaldolase</fullName>
        <shortName evidence="7">Deoxyriboaldolase</shortName>
    </alternativeName>
</protein>
<evidence type="ECO:0000256" key="7">
    <source>
        <dbReference type="HAMAP-Rule" id="MF_00114"/>
    </source>
</evidence>
<dbReference type="Proteomes" id="UP000231019">
    <property type="component" value="Unassembled WGS sequence"/>
</dbReference>
<evidence type="ECO:0000256" key="4">
    <source>
        <dbReference type="ARBA" id="ARBA00023270"/>
    </source>
</evidence>
<dbReference type="PANTHER" id="PTHR10889">
    <property type="entry name" value="DEOXYRIBOSE-PHOSPHATE ALDOLASE"/>
    <property type="match status" value="1"/>
</dbReference>
<dbReference type="Gene3D" id="3.20.20.70">
    <property type="entry name" value="Aldolase class I"/>
    <property type="match status" value="1"/>
</dbReference>
<comment type="function">
    <text evidence="6 7">Catalyzes a reversible aldol reaction between acetaldehyde and D-glyceraldehyde 3-phosphate to generate 2-deoxy-D-ribose 5-phosphate.</text>
</comment>
<dbReference type="AlphaFoldDB" id="A0A2M7G372"/>
<organism evidence="8 9">
    <name type="scientific">bacterium (Candidatus Blackallbacteria) CG17_big_fil_post_rev_8_21_14_2_50_48_46</name>
    <dbReference type="NCBI Taxonomy" id="2014261"/>
    <lineage>
        <taxon>Bacteria</taxon>
        <taxon>Candidatus Blackallbacteria</taxon>
    </lineage>
</organism>
<comment type="caution">
    <text evidence="8">The sequence shown here is derived from an EMBL/GenBank/DDBJ whole genome shotgun (WGS) entry which is preliminary data.</text>
</comment>
<reference evidence="8 9" key="1">
    <citation type="submission" date="2017-09" db="EMBL/GenBank/DDBJ databases">
        <title>Depth-based differentiation of microbial function through sediment-hosted aquifers and enrichment of novel symbionts in the deep terrestrial subsurface.</title>
        <authorList>
            <person name="Probst A.J."/>
            <person name="Ladd B."/>
            <person name="Jarett J.K."/>
            <person name="Geller-Mcgrath D.E."/>
            <person name="Sieber C.M."/>
            <person name="Emerson J.B."/>
            <person name="Anantharaman K."/>
            <person name="Thomas B.C."/>
            <person name="Malmstrom R."/>
            <person name="Stieglmeier M."/>
            <person name="Klingl A."/>
            <person name="Woyke T."/>
            <person name="Ryan C.M."/>
            <person name="Banfield J.F."/>
        </authorList>
    </citation>
    <scope>NUCLEOTIDE SEQUENCE [LARGE SCALE GENOMIC DNA]</scope>
    <source>
        <strain evidence="8">CG17_big_fil_post_rev_8_21_14_2_50_48_46</strain>
    </source>
</reference>
<dbReference type="GO" id="GO:0005737">
    <property type="term" value="C:cytoplasm"/>
    <property type="evidence" value="ECO:0007669"/>
    <property type="project" value="UniProtKB-SubCell"/>
</dbReference>
<dbReference type="GO" id="GO:0006018">
    <property type="term" value="P:2-deoxyribose 1-phosphate catabolic process"/>
    <property type="evidence" value="ECO:0007669"/>
    <property type="project" value="UniProtKB-UniRule"/>
</dbReference>
<dbReference type="GO" id="GO:0009264">
    <property type="term" value="P:deoxyribonucleotide catabolic process"/>
    <property type="evidence" value="ECO:0007669"/>
    <property type="project" value="UniProtKB-UniRule"/>
</dbReference>
<feature type="active site" description="Proton donor/acceptor" evidence="7">
    <location>
        <position position="94"/>
    </location>
</feature>
<evidence type="ECO:0000256" key="2">
    <source>
        <dbReference type="ARBA" id="ARBA00022490"/>
    </source>
</evidence>
<dbReference type="InterPro" id="IPR002915">
    <property type="entry name" value="DeoC/FbaB/LacD_aldolase"/>
</dbReference>
<dbReference type="NCBIfam" id="TIGR00126">
    <property type="entry name" value="deoC"/>
    <property type="match status" value="1"/>
</dbReference>
<dbReference type="InterPro" id="IPR011343">
    <property type="entry name" value="DeoC"/>
</dbReference>
<dbReference type="PIRSF" id="PIRSF001357">
    <property type="entry name" value="DeoC"/>
    <property type="match status" value="1"/>
</dbReference>
<comment type="similarity">
    <text evidence="1 7">Belongs to the DeoC/FbaB aldolase family. DeoC type 1 subfamily.</text>
</comment>
<dbReference type="CDD" id="cd00959">
    <property type="entry name" value="DeoC"/>
    <property type="match status" value="1"/>
</dbReference>
<dbReference type="PANTHER" id="PTHR10889:SF1">
    <property type="entry name" value="DEOXYRIBOSE-PHOSPHATE ALDOLASE"/>
    <property type="match status" value="1"/>
</dbReference>
<dbReference type="InterPro" id="IPR028581">
    <property type="entry name" value="DeoC_typeI"/>
</dbReference>
<feature type="active site" description="Proton donor/acceptor" evidence="7">
    <location>
        <position position="185"/>
    </location>
</feature>
<evidence type="ECO:0000256" key="3">
    <source>
        <dbReference type="ARBA" id="ARBA00023239"/>
    </source>
</evidence>
<evidence type="ECO:0000313" key="9">
    <source>
        <dbReference type="Proteomes" id="UP000231019"/>
    </source>
</evidence>
<comment type="catalytic activity">
    <reaction evidence="5 7">
        <text>2-deoxy-D-ribose 5-phosphate = D-glyceraldehyde 3-phosphate + acetaldehyde</text>
        <dbReference type="Rhea" id="RHEA:12821"/>
        <dbReference type="ChEBI" id="CHEBI:15343"/>
        <dbReference type="ChEBI" id="CHEBI:59776"/>
        <dbReference type="ChEBI" id="CHEBI:62877"/>
        <dbReference type="EC" id="4.1.2.4"/>
    </reaction>
</comment>
<dbReference type="GO" id="GO:0004139">
    <property type="term" value="F:deoxyribose-phosphate aldolase activity"/>
    <property type="evidence" value="ECO:0007669"/>
    <property type="project" value="UniProtKB-UniRule"/>
</dbReference>
<keyword evidence="2 7" id="KW-0963">Cytoplasm</keyword>
<sequence>MHPVPADLAPLIDHTLLKAEATEAQVRQLCAEAKEYSFASVCVNPTWVSLCAQLLKGTPVKVCTVIGFPLGATDSQTKADETRHAVANGAQEIDMVINVGALKSGKEKLVEEDIRAVVQAASGNTVKVIFETALLSDSEKVIACQLSEKAGAHFVKTSTGFGPGGATEQDVALMRRTIRPDMEVKASGGIRDRETAIKMVQAGATRIGASASIAIATGTKASGGGKY</sequence>
<comment type="subcellular location">
    <subcellularLocation>
        <location evidence="7">Cytoplasm</location>
    </subcellularLocation>
</comment>
<dbReference type="InterPro" id="IPR013785">
    <property type="entry name" value="Aldolase_TIM"/>
</dbReference>
<evidence type="ECO:0000256" key="5">
    <source>
        <dbReference type="ARBA" id="ARBA00048791"/>
    </source>
</evidence>
<dbReference type="EC" id="4.1.2.4" evidence="7"/>
<evidence type="ECO:0000313" key="8">
    <source>
        <dbReference type="EMBL" id="PIW16275.1"/>
    </source>
</evidence>
<evidence type="ECO:0000256" key="6">
    <source>
        <dbReference type="ARBA" id="ARBA00056337"/>
    </source>
</evidence>
<comment type="pathway">
    <text evidence="7">Carbohydrate degradation; 2-deoxy-D-ribose 1-phosphate degradation; D-glyceraldehyde 3-phosphate and acetaldehyde from 2-deoxy-alpha-D-ribose 1-phosphate: step 2/2.</text>
</comment>
<dbReference type="HAMAP" id="MF_00114">
    <property type="entry name" value="DeoC_type1"/>
    <property type="match status" value="1"/>
</dbReference>
<keyword evidence="4 7" id="KW-0704">Schiff base</keyword>
<dbReference type="SMART" id="SM01133">
    <property type="entry name" value="DeoC"/>
    <property type="match status" value="1"/>
</dbReference>
<gene>
    <name evidence="7 8" type="primary">deoC</name>
    <name evidence="8" type="ORF">COW36_13850</name>
</gene>
<dbReference type="SUPFAM" id="SSF51569">
    <property type="entry name" value="Aldolase"/>
    <property type="match status" value="1"/>
</dbReference>
<dbReference type="UniPathway" id="UPA00002">
    <property type="reaction ID" value="UER00468"/>
</dbReference>
<keyword evidence="3 7" id="KW-0456">Lyase</keyword>
<proteinExistence type="inferred from homology"/>
<accession>A0A2M7G372</accession>
<feature type="active site" description="Schiff-base intermediate with acetaldehyde" evidence="7">
    <location>
        <position position="156"/>
    </location>
</feature>
<dbReference type="EMBL" id="PFFQ01000039">
    <property type="protein sequence ID" value="PIW16275.1"/>
    <property type="molecule type" value="Genomic_DNA"/>
</dbReference>
<dbReference type="Pfam" id="PF01791">
    <property type="entry name" value="DeoC"/>
    <property type="match status" value="1"/>
</dbReference>